<reference evidence="1 2" key="1">
    <citation type="submission" date="2013-01" db="EMBL/GenBank/DDBJ databases">
        <authorList>
            <person name="Harkins D.M."/>
            <person name="Durkin A.S."/>
            <person name="Brinkac L.M."/>
            <person name="Haft D.H."/>
            <person name="Selengut J.D."/>
            <person name="Sanka R."/>
            <person name="DePew J."/>
            <person name="Purushe J."/>
            <person name="Galloway R.L."/>
            <person name="Vinetz J.M."/>
            <person name="Sutton G.G."/>
            <person name="Nierman W.C."/>
            <person name="Fouts D.E."/>
        </authorList>
    </citation>
    <scope>NUCLEOTIDE SEQUENCE [LARGE SCALE GENOMIC DNA]</scope>
    <source>
        <strain evidence="1 2">79601</strain>
    </source>
</reference>
<protein>
    <submittedName>
        <fullName evidence="1">Uncharacterized protein</fullName>
    </submittedName>
</protein>
<dbReference type="AlphaFoldDB" id="M6CKD8"/>
<comment type="caution">
    <text evidence="1">The sequence shown here is derived from an EMBL/GenBank/DDBJ whole genome shotgun (WGS) entry which is preliminary data.</text>
</comment>
<gene>
    <name evidence="1" type="ORF">LEP1GSC194_2135</name>
</gene>
<organism evidence="1 2">
    <name type="scientific">Leptospira alstonii serovar Sichuan str. 79601</name>
    <dbReference type="NCBI Taxonomy" id="1218565"/>
    <lineage>
        <taxon>Bacteria</taxon>
        <taxon>Pseudomonadati</taxon>
        <taxon>Spirochaetota</taxon>
        <taxon>Spirochaetia</taxon>
        <taxon>Leptospirales</taxon>
        <taxon>Leptospiraceae</taxon>
        <taxon>Leptospira</taxon>
    </lineage>
</organism>
<dbReference type="PATRIC" id="fig|1218565.3.peg.3630"/>
<evidence type="ECO:0000313" key="1">
    <source>
        <dbReference type="EMBL" id="EMJ92367.1"/>
    </source>
</evidence>
<sequence length="46" mass="5227">MVIPSSLIFKISKDSSKPSIPKFQSFESFGWSEGKSFHNGTFLFVR</sequence>
<evidence type="ECO:0000313" key="2">
    <source>
        <dbReference type="Proteomes" id="UP000011988"/>
    </source>
</evidence>
<dbReference type="EMBL" id="ANIK01000087">
    <property type="protein sequence ID" value="EMJ92367.1"/>
    <property type="molecule type" value="Genomic_DNA"/>
</dbReference>
<name>M6CKD8_9LEPT</name>
<dbReference type="Proteomes" id="UP000011988">
    <property type="component" value="Unassembled WGS sequence"/>
</dbReference>
<accession>M6CKD8</accession>
<proteinExistence type="predicted"/>